<evidence type="ECO:0000313" key="3">
    <source>
        <dbReference type="RefSeq" id="XP_065656812.1"/>
    </source>
</evidence>
<name>A0ABM4C5F3_HYDVU</name>
<sequence length="166" mass="19116">MSNKQFQYVSLMEARSIQENQALILEKLDKLLESDIHLTPECSEEIKKLNSFFDFDEEESKLEEKGYMKMKKLQLRSIGGRSVRNSVKNGLDAMLTRSLQQQFRKDGLKGKRAFVKTNHYKCLIGAIVDPAKDDFTKSSVDYLIGDLLKRTVKKVVVPNTPEHDFI</sequence>
<proteinExistence type="predicted"/>
<dbReference type="RefSeq" id="XP_065656812.1">
    <property type="nucleotide sequence ID" value="XM_065800740.1"/>
</dbReference>
<dbReference type="Proteomes" id="UP001652625">
    <property type="component" value="Chromosome 07"/>
</dbReference>
<gene>
    <name evidence="2 3" type="primary">LOC136082218</name>
</gene>
<protein>
    <submittedName>
        <fullName evidence="2 3">Uncharacterized protein LOC136082218</fullName>
    </submittedName>
</protein>
<reference evidence="2 3" key="1">
    <citation type="submission" date="2025-05" db="UniProtKB">
        <authorList>
            <consortium name="RefSeq"/>
        </authorList>
    </citation>
    <scope>IDENTIFICATION</scope>
</reference>
<evidence type="ECO:0000313" key="2">
    <source>
        <dbReference type="RefSeq" id="XP_065656811.1"/>
    </source>
</evidence>
<organism evidence="1 2">
    <name type="scientific">Hydra vulgaris</name>
    <name type="common">Hydra</name>
    <name type="synonym">Hydra attenuata</name>
    <dbReference type="NCBI Taxonomy" id="6087"/>
    <lineage>
        <taxon>Eukaryota</taxon>
        <taxon>Metazoa</taxon>
        <taxon>Cnidaria</taxon>
        <taxon>Hydrozoa</taxon>
        <taxon>Hydroidolina</taxon>
        <taxon>Anthoathecata</taxon>
        <taxon>Aplanulata</taxon>
        <taxon>Hydridae</taxon>
        <taxon>Hydra</taxon>
    </lineage>
</organism>
<dbReference type="RefSeq" id="XP_065656811.1">
    <property type="nucleotide sequence ID" value="XM_065800739.1"/>
</dbReference>
<dbReference type="GeneID" id="136082218"/>
<evidence type="ECO:0000313" key="1">
    <source>
        <dbReference type="Proteomes" id="UP001652625"/>
    </source>
</evidence>
<keyword evidence="1" id="KW-1185">Reference proteome</keyword>
<accession>A0ABM4C5F3</accession>